<evidence type="ECO:0000256" key="2">
    <source>
        <dbReference type="ARBA" id="ARBA00008114"/>
    </source>
</evidence>
<gene>
    <name evidence="10" type="ORF">IAB44_01240</name>
</gene>
<comment type="similarity">
    <text evidence="2">Belongs to the cation diffusion facilitator (CDF) transporter (TC 2.A.4) family.</text>
</comment>
<proteinExistence type="inferred from homology"/>
<evidence type="ECO:0000259" key="9">
    <source>
        <dbReference type="Pfam" id="PF16916"/>
    </source>
</evidence>
<dbReference type="InterPro" id="IPR027470">
    <property type="entry name" value="Cation_efflux_CTD"/>
</dbReference>
<feature type="transmembrane region" description="Helical" evidence="7">
    <location>
        <begin position="197"/>
        <end position="215"/>
    </location>
</feature>
<evidence type="ECO:0000259" key="8">
    <source>
        <dbReference type="Pfam" id="PF01545"/>
    </source>
</evidence>
<keyword evidence="4 7" id="KW-0812">Transmembrane</keyword>
<dbReference type="Pfam" id="PF01545">
    <property type="entry name" value="Cation_efflux"/>
    <property type="match status" value="1"/>
</dbReference>
<dbReference type="SUPFAM" id="SSF161111">
    <property type="entry name" value="Cation efflux protein transmembrane domain-like"/>
    <property type="match status" value="1"/>
</dbReference>
<evidence type="ECO:0000256" key="6">
    <source>
        <dbReference type="ARBA" id="ARBA00023136"/>
    </source>
</evidence>
<evidence type="ECO:0000256" key="4">
    <source>
        <dbReference type="ARBA" id="ARBA00022692"/>
    </source>
</evidence>
<dbReference type="Pfam" id="PF16916">
    <property type="entry name" value="ZT_dimer"/>
    <property type="match status" value="1"/>
</dbReference>
<evidence type="ECO:0000313" key="10">
    <source>
        <dbReference type="EMBL" id="HIS30168.1"/>
    </source>
</evidence>
<keyword evidence="3" id="KW-0813">Transport</keyword>
<comment type="caution">
    <text evidence="10">The sequence shown here is derived from an EMBL/GenBank/DDBJ whole genome shotgun (WGS) entry which is preliminary data.</text>
</comment>
<dbReference type="PANTHER" id="PTHR43840">
    <property type="entry name" value="MITOCHONDRIAL METAL TRANSPORTER 1-RELATED"/>
    <property type="match status" value="1"/>
</dbReference>
<feature type="domain" description="Cation efflux protein transmembrane" evidence="8">
    <location>
        <begin position="31"/>
        <end position="222"/>
    </location>
</feature>
<feature type="transmembrane region" description="Helical" evidence="7">
    <location>
        <begin position="128"/>
        <end position="148"/>
    </location>
</feature>
<evidence type="ECO:0000256" key="7">
    <source>
        <dbReference type="SAM" id="Phobius"/>
    </source>
</evidence>
<accession>A0A9D1JJ13</accession>
<dbReference type="AlphaFoldDB" id="A0A9D1JJ13"/>
<feature type="transmembrane region" description="Helical" evidence="7">
    <location>
        <begin position="97"/>
        <end position="116"/>
    </location>
</feature>
<dbReference type="SUPFAM" id="SSF160240">
    <property type="entry name" value="Cation efflux protein cytoplasmic domain-like"/>
    <property type="match status" value="2"/>
</dbReference>
<sequence length="392" mass="43344">MTEFLIHRFIKNWKSTEDLSVRTAYGVLASIVGILCNVLLFAAKLAAGIAVHSVSVMADAFNNLSDAGSSVISFVGVRMAGKPADEKHPFGHGRIEYISALIVAFLVIQVGLTFLQSSVQKIFSPEELAFQPVSVLILVLSVGVKFWLGRFNKNLGGRIDSKVMLASAADAMGDMITTSVTILSILVYHFFHLNIDGVVGTLVACLVIWSGIGIAKDTLEPLIGAPIDPKLYRSITERVDSYPGIVGCHDLIIHNYGPGRSMASLHAEVPQDTDIVESHELIDRIERELSKEFGIFLVIHMDPVETKDTHVLKVRGQIEELVRRVDARFSIHDFRMVNGKEQINLVFDLVVPQDFTPEEENEAGQRVMKEISLLDKRYQCVITIEKSFVAVE</sequence>
<dbReference type="InterPro" id="IPR002524">
    <property type="entry name" value="Cation_efflux"/>
</dbReference>
<dbReference type="GO" id="GO:0016020">
    <property type="term" value="C:membrane"/>
    <property type="evidence" value="ECO:0007669"/>
    <property type="project" value="UniProtKB-SubCell"/>
</dbReference>
<dbReference type="Gene3D" id="3.30.70.1350">
    <property type="entry name" value="Cation efflux protein, cytoplasmic domain"/>
    <property type="match status" value="1"/>
</dbReference>
<reference evidence="10" key="2">
    <citation type="journal article" date="2021" name="PeerJ">
        <title>Extensive microbial diversity within the chicken gut microbiome revealed by metagenomics and culture.</title>
        <authorList>
            <person name="Gilroy R."/>
            <person name="Ravi A."/>
            <person name="Getino M."/>
            <person name="Pursley I."/>
            <person name="Horton D.L."/>
            <person name="Alikhan N.F."/>
            <person name="Baker D."/>
            <person name="Gharbi K."/>
            <person name="Hall N."/>
            <person name="Watson M."/>
            <person name="Adriaenssens E.M."/>
            <person name="Foster-Nyarko E."/>
            <person name="Jarju S."/>
            <person name="Secka A."/>
            <person name="Antonio M."/>
            <person name="Oren A."/>
            <person name="Chaudhuri R.R."/>
            <person name="La Ragione R."/>
            <person name="Hildebrand F."/>
            <person name="Pallen M.J."/>
        </authorList>
    </citation>
    <scope>NUCLEOTIDE SEQUENCE</scope>
    <source>
        <strain evidence="10">CHK190-19873</strain>
    </source>
</reference>
<dbReference type="FunFam" id="1.20.1510.10:FF:000006">
    <property type="entry name" value="Divalent cation efflux transporter"/>
    <property type="match status" value="1"/>
</dbReference>
<dbReference type="NCBIfam" id="TIGR01297">
    <property type="entry name" value="CDF"/>
    <property type="match status" value="1"/>
</dbReference>
<dbReference type="InterPro" id="IPR050291">
    <property type="entry name" value="CDF_Transporter"/>
</dbReference>
<reference evidence="10" key="1">
    <citation type="submission" date="2020-10" db="EMBL/GenBank/DDBJ databases">
        <authorList>
            <person name="Gilroy R."/>
        </authorList>
    </citation>
    <scope>NUCLEOTIDE SEQUENCE</scope>
    <source>
        <strain evidence="10">CHK190-19873</strain>
    </source>
</reference>
<dbReference type="GO" id="GO:0008324">
    <property type="term" value="F:monoatomic cation transmembrane transporter activity"/>
    <property type="evidence" value="ECO:0007669"/>
    <property type="project" value="InterPro"/>
</dbReference>
<dbReference type="InterPro" id="IPR058533">
    <property type="entry name" value="Cation_efflux_TM"/>
</dbReference>
<feature type="transmembrane region" description="Helical" evidence="7">
    <location>
        <begin position="169"/>
        <end position="191"/>
    </location>
</feature>
<evidence type="ECO:0000256" key="1">
    <source>
        <dbReference type="ARBA" id="ARBA00004141"/>
    </source>
</evidence>
<comment type="subcellular location">
    <subcellularLocation>
        <location evidence="1">Membrane</location>
        <topology evidence="1">Multi-pass membrane protein</topology>
    </subcellularLocation>
</comment>
<dbReference type="PANTHER" id="PTHR43840:SF50">
    <property type="entry name" value="MANGANESE EFFLUX SYSTEM PROTEIN MNES"/>
    <property type="match status" value="1"/>
</dbReference>
<dbReference type="InterPro" id="IPR027469">
    <property type="entry name" value="Cation_efflux_TMD_sf"/>
</dbReference>
<feature type="transmembrane region" description="Helical" evidence="7">
    <location>
        <begin position="23"/>
        <end position="43"/>
    </location>
</feature>
<keyword evidence="6 7" id="KW-0472">Membrane</keyword>
<evidence type="ECO:0000256" key="5">
    <source>
        <dbReference type="ARBA" id="ARBA00022989"/>
    </source>
</evidence>
<feature type="domain" description="Cation efflux protein cytoplasmic" evidence="9">
    <location>
        <begin position="228"/>
        <end position="303"/>
    </location>
</feature>
<organism evidence="10 11">
    <name type="scientific">Candidatus Limivivens intestinipullorum</name>
    <dbReference type="NCBI Taxonomy" id="2840858"/>
    <lineage>
        <taxon>Bacteria</taxon>
        <taxon>Bacillati</taxon>
        <taxon>Bacillota</taxon>
        <taxon>Clostridia</taxon>
        <taxon>Lachnospirales</taxon>
        <taxon>Lachnospiraceae</taxon>
        <taxon>Lachnospiraceae incertae sedis</taxon>
        <taxon>Candidatus Limivivens</taxon>
    </lineage>
</organism>
<evidence type="ECO:0000313" key="11">
    <source>
        <dbReference type="Proteomes" id="UP000823935"/>
    </source>
</evidence>
<keyword evidence="5 7" id="KW-1133">Transmembrane helix</keyword>
<protein>
    <submittedName>
        <fullName evidence="10">Cation transporter</fullName>
    </submittedName>
</protein>
<dbReference type="InterPro" id="IPR036837">
    <property type="entry name" value="Cation_efflux_CTD_sf"/>
</dbReference>
<dbReference type="Proteomes" id="UP000823935">
    <property type="component" value="Unassembled WGS sequence"/>
</dbReference>
<dbReference type="EMBL" id="DVIQ01000007">
    <property type="protein sequence ID" value="HIS30168.1"/>
    <property type="molecule type" value="Genomic_DNA"/>
</dbReference>
<dbReference type="Gene3D" id="1.20.1510.10">
    <property type="entry name" value="Cation efflux protein transmembrane domain"/>
    <property type="match status" value="1"/>
</dbReference>
<evidence type="ECO:0000256" key="3">
    <source>
        <dbReference type="ARBA" id="ARBA00022448"/>
    </source>
</evidence>
<name>A0A9D1JJ13_9FIRM</name>